<dbReference type="GO" id="GO:0008253">
    <property type="term" value="F:5'-nucleotidase activity"/>
    <property type="evidence" value="ECO:0007669"/>
    <property type="project" value="TreeGrafter"/>
</dbReference>
<dbReference type="InterPro" id="IPR006179">
    <property type="entry name" value="5_nucleotidase/apyrase"/>
</dbReference>
<proteinExistence type="inferred from homology"/>
<evidence type="ECO:0000256" key="5">
    <source>
        <dbReference type="RuleBase" id="RU362119"/>
    </source>
</evidence>
<evidence type="ECO:0000259" key="7">
    <source>
        <dbReference type="Pfam" id="PF02872"/>
    </source>
</evidence>
<keyword evidence="3" id="KW-0732">Signal</keyword>
<dbReference type="InterPro" id="IPR008334">
    <property type="entry name" value="5'-Nucleotdase_C"/>
</dbReference>
<protein>
    <submittedName>
        <fullName evidence="8">5'-nucleotidase / UDP-sugar diphosphatase</fullName>
    </submittedName>
</protein>
<sequence length="573" mass="60991">MIYRVILLLLVSLYLPVAFGKPVEIPGPPFDPPGPPSTPPGLAKKVIGFTVLHTNDHHGRFWANSDGEYGMAARKTLIDQIIAEVQAEGGDVLLLSGGDINTGVPESDLQDAEPDFIGMELLGYDAMAVGNHEFDNSRDILSWQQTLVSFPFLSANIYDETTDTRVFNSHATFAINGLTIAVIGLTTEDTPIKANPDNMVGLVFKDPKSEAAALIPEIMKEEKPDLVFAVTHMGHYANGNSGNNAPGDVALAEFLDEGMLDLIVGGHSQNPVCVNPDGTYSDFAPGEPCVPDMKNGTYIVQAEDWGKYLGRADFEYLKGELTLTNYTLIPVNLLDEDGNVIGEPIEPNAEVIDILQPYQDAGSELLDVVIASSDGRLEGDRAVVRSQQTNLGRLIATAQSAFIQGAEFGVMNSGGVRASIEAGEIAYREVLTVQPFGNTVAEAKMTGSEVAAYLAQVATQTNVGQNGGYPQFAGVTMTVDCEAQTVEITDLGGRGFNEAETYTFSIPSFSAAGGDGYPVLGDVIDSGFVDAQVLADYMADTLGGVVKVADFEPLGELTFINSLNDQGCELSAP</sequence>
<keyword evidence="4 5" id="KW-0547">Nucleotide-binding</keyword>
<dbReference type="PROSITE" id="PS00786">
    <property type="entry name" value="5_NUCLEOTIDASE_2"/>
    <property type="match status" value="1"/>
</dbReference>
<dbReference type="InterPro" id="IPR006146">
    <property type="entry name" value="5'-Nucleotdase_CS"/>
</dbReference>
<feature type="domain" description="5'-Nucleotidase C-terminal" evidence="7">
    <location>
        <begin position="370"/>
        <end position="521"/>
    </location>
</feature>
<dbReference type="GO" id="GO:0046872">
    <property type="term" value="F:metal ion binding"/>
    <property type="evidence" value="ECO:0007669"/>
    <property type="project" value="UniProtKB-KW"/>
</dbReference>
<dbReference type="InterPro" id="IPR029052">
    <property type="entry name" value="Metallo-depent_PP-like"/>
</dbReference>
<dbReference type="SUPFAM" id="SSF55816">
    <property type="entry name" value="5'-nucleotidase (syn. UDP-sugar hydrolase), C-terminal domain"/>
    <property type="match status" value="1"/>
</dbReference>
<dbReference type="Pfam" id="PF02872">
    <property type="entry name" value="5_nucleotid_C"/>
    <property type="match status" value="1"/>
</dbReference>
<evidence type="ECO:0000259" key="6">
    <source>
        <dbReference type="Pfam" id="PF00149"/>
    </source>
</evidence>
<dbReference type="PRINTS" id="PR01607">
    <property type="entry name" value="APYRASEFAMLY"/>
</dbReference>
<feature type="domain" description="Calcineurin-like phosphoesterase" evidence="6">
    <location>
        <begin position="50"/>
        <end position="268"/>
    </location>
</feature>
<reference evidence="9" key="1">
    <citation type="submission" date="2016-10" db="EMBL/GenBank/DDBJ databases">
        <authorList>
            <person name="Varghese N."/>
            <person name="Submissions S."/>
        </authorList>
    </citation>
    <scope>NUCLEOTIDE SEQUENCE [LARGE SCALE GENOMIC DNA]</scope>
    <source>
        <strain evidence="9">DSM 23317</strain>
    </source>
</reference>
<comment type="similarity">
    <text evidence="1 5">Belongs to the 5'-nucleotidase family.</text>
</comment>
<dbReference type="PANTHER" id="PTHR11575">
    <property type="entry name" value="5'-NUCLEOTIDASE-RELATED"/>
    <property type="match status" value="1"/>
</dbReference>
<evidence type="ECO:0000256" key="1">
    <source>
        <dbReference type="ARBA" id="ARBA00006654"/>
    </source>
</evidence>
<evidence type="ECO:0000313" key="8">
    <source>
        <dbReference type="EMBL" id="SDJ01208.1"/>
    </source>
</evidence>
<dbReference type="NCBIfam" id="NF007109">
    <property type="entry name" value="PRK09558.1"/>
    <property type="match status" value="1"/>
</dbReference>
<keyword evidence="2" id="KW-0479">Metal-binding</keyword>
<dbReference type="Pfam" id="PF00149">
    <property type="entry name" value="Metallophos"/>
    <property type="match status" value="1"/>
</dbReference>
<organism evidence="8 9">
    <name type="scientific">Ferrimonas sediminum</name>
    <dbReference type="NCBI Taxonomy" id="718193"/>
    <lineage>
        <taxon>Bacteria</taxon>
        <taxon>Pseudomonadati</taxon>
        <taxon>Pseudomonadota</taxon>
        <taxon>Gammaproteobacteria</taxon>
        <taxon>Alteromonadales</taxon>
        <taxon>Ferrimonadaceae</taxon>
        <taxon>Ferrimonas</taxon>
    </lineage>
</organism>
<dbReference type="InterPro" id="IPR036907">
    <property type="entry name" value="5'-Nucleotdase_C_sf"/>
</dbReference>
<dbReference type="GO" id="GO:0009166">
    <property type="term" value="P:nucleotide catabolic process"/>
    <property type="evidence" value="ECO:0007669"/>
    <property type="project" value="InterPro"/>
</dbReference>
<dbReference type="Proteomes" id="UP000199527">
    <property type="component" value="Unassembled WGS sequence"/>
</dbReference>
<evidence type="ECO:0000256" key="3">
    <source>
        <dbReference type="ARBA" id="ARBA00022729"/>
    </source>
</evidence>
<accession>A0A1G8Q9D0</accession>
<evidence type="ECO:0000313" key="9">
    <source>
        <dbReference type="Proteomes" id="UP000199527"/>
    </source>
</evidence>
<name>A0A1G8Q9D0_9GAMM</name>
<dbReference type="GO" id="GO:0030288">
    <property type="term" value="C:outer membrane-bounded periplasmic space"/>
    <property type="evidence" value="ECO:0007669"/>
    <property type="project" value="TreeGrafter"/>
</dbReference>
<dbReference type="InterPro" id="IPR004843">
    <property type="entry name" value="Calcineurin-like_PHP"/>
</dbReference>
<dbReference type="PANTHER" id="PTHR11575:SF46">
    <property type="entry name" value="PROTEIN USHA"/>
    <property type="match status" value="1"/>
</dbReference>
<keyword evidence="5" id="KW-0378">Hydrolase</keyword>
<evidence type="ECO:0000256" key="4">
    <source>
        <dbReference type="ARBA" id="ARBA00022741"/>
    </source>
</evidence>
<evidence type="ECO:0000256" key="2">
    <source>
        <dbReference type="ARBA" id="ARBA00022723"/>
    </source>
</evidence>
<dbReference type="GO" id="GO:0000166">
    <property type="term" value="F:nucleotide binding"/>
    <property type="evidence" value="ECO:0007669"/>
    <property type="project" value="UniProtKB-KW"/>
</dbReference>
<dbReference type="Gene3D" id="3.90.780.10">
    <property type="entry name" value="5'-Nucleotidase, C-terminal domain"/>
    <property type="match status" value="1"/>
</dbReference>
<dbReference type="SUPFAM" id="SSF56300">
    <property type="entry name" value="Metallo-dependent phosphatases"/>
    <property type="match status" value="1"/>
</dbReference>
<dbReference type="GO" id="GO:0008768">
    <property type="term" value="F:UDP-sugar diphosphatase activity"/>
    <property type="evidence" value="ECO:0007669"/>
    <property type="project" value="TreeGrafter"/>
</dbReference>
<gene>
    <name evidence="8" type="ORF">SAMN04488540_104223</name>
</gene>
<dbReference type="AlphaFoldDB" id="A0A1G8Q9D0"/>
<keyword evidence="9" id="KW-1185">Reference proteome</keyword>
<dbReference type="EMBL" id="FNEM01000004">
    <property type="protein sequence ID" value="SDJ01208.1"/>
    <property type="molecule type" value="Genomic_DNA"/>
</dbReference>
<dbReference type="Gene3D" id="3.60.21.10">
    <property type="match status" value="1"/>
</dbReference>